<evidence type="ECO:0000313" key="10">
    <source>
        <dbReference type="Proteomes" id="UP000624325"/>
    </source>
</evidence>
<dbReference type="InterPro" id="IPR050250">
    <property type="entry name" value="Macrolide_Exporter_MacB"/>
</dbReference>
<sequence length="451" mass="45939">MVTLALRTLRHRTGGFLATFAATFLGATILMAFASLFDTAAGGVDTATEETLTLMASVAGGWCLLIVAFAVTSTLTLAVRQRDRELALLRSVGATPGQVGRMVVVEAAVVALAAAVLAVPAGYGLGRLLFTLLVRTDQVPAEVAYRFGSIAVGIGVGVTVLGALLAALATARRLGRMAAQEALVADEPRRMGWKRVAAGVLLVAVGANNGLLTVLLFSGAGSDAMQTAGSASIFASAGLALLSPALIRAVTAVLGGPLARLGGAGGWLTVANLRRRSHQLGGALMPIILFTGISVGTLVMQSVENRADAPGGTIPASMQRNIETLNLVVVGMIALFAAIMLVNTLIAATTYRRREFGQQRLAGATPGQVRRMVGAEAAVLAVTGVLAGSVASLATIVPYTIARTDRLVPDAPAVIWPAIALAAVVLTLAASIGSARRALRTPAVEAVGLTA</sequence>
<feature type="transmembrane region" description="Helical" evidence="7">
    <location>
        <begin position="143"/>
        <end position="168"/>
    </location>
</feature>
<dbReference type="PANTHER" id="PTHR30572:SF4">
    <property type="entry name" value="ABC TRANSPORTER PERMEASE YTRF"/>
    <property type="match status" value="1"/>
</dbReference>
<comment type="caution">
    <text evidence="9">The sequence shown here is derived from an EMBL/GenBank/DDBJ whole genome shotgun (WGS) entry which is preliminary data.</text>
</comment>
<evidence type="ECO:0000256" key="2">
    <source>
        <dbReference type="ARBA" id="ARBA00022475"/>
    </source>
</evidence>
<organism evidence="9 10">
    <name type="scientific">Asanoa iriomotensis</name>
    <dbReference type="NCBI Taxonomy" id="234613"/>
    <lineage>
        <taxon>Bacteria</taxon>
        <taxon>Bacillati</taxon>
        <taxon>Actinomycetota</taxon>
        <taxon>Actinomycetes</taxon>
        <taxon>Micromonosporales</taxon>
        <taxon>Micromonosporaceae</taxon>
        <taxon>Asanoa</taxon>
    </lineage>
</organism>
<feature type="transmembrane region" description="Helical" evidence="7">
    <location>
        <begin position="233"/>
        <end position="259"/>
    </location>
</feature>
<reference evidence="9 10" key="1">
    <citation type="submission" date="2021-01" db="EMBL/GenBank/DDBJ databases">
        <title>Whole genome shotgun sequence of Asanoa iriomotensis NBRC 100142.</title>
        <authorList>
            <person name="Komaki H."/>
            <person name="Tamura T."/>
        </authorList>
    </citation>
    <scope>NUCLEOTIDE SEQUENCE [LARGE SCALE GENOMIC DNA]</scope>
    <source>
        <strain evidence="9 10">NBRC 100142</strain>
    </source>
</reference>
<evidence type="ECO:0000313" key="9">
    <source>
        <dbReference type="EMBL" id="GIF54155.1"/>
    </source>
</evidence>
<keyword evidence="4 7" id="KW-1133">Transmembrane helix</keyword>
<feature type="transmembrane region" description="Helical" evidence="7">
    <location>
        <begin position="280"/>
        <end position="300"/>
    </location>
</feature>
<proteinExistence type="inferred from homology"/>
<evidence type="ECO:0000256" key="4">
    <source>
        <dbReference type="ARBA" id="ARBA00022989"/>
    </source>
</evidence>
<name>A0ABQ4BUE9_9ACTN</name>
<feature type="transmembrane region" description="Helical" evidence="7">
    <location>
        <begin position="196"/>
        <end position="221"/>
    </location>
</feature>
<feature type="transmembrane region" description="Helical" evidence="7">
    <location>
        <begin position="57"/>
        <end position="79"/>
    </location>
</feature>
<keyword evidence="5 7" id="KW-0472">Membrane</keyword>
<feature type="transmembrane region" description="Helical" evidence="7">
    <location>
        <begin position="377"/>
        <end position="401"/>
    </location>
</feature>
<feature type="transmembrane region" description="Helical" evidence="7">
    <location>
        <begin position="16"/>
        <end position="37"/>
    </location>
</feature>
<protein>
    <submittedName>
        <fullName evidence="9">Transporter</fullName>
    </submittedName>
</protein>
<keyword evidence="3 7" id="KW-0812">Transmembrane</keyword>
<accession>A0ABQ4BUE9</accession>
<evidence type="ECO:0000256" key="1">
    <source>
        <dbReference type="ARBA" id="ARBA00004651"/>
    </source>
</evidence>
<keyword evidence="2" id="KW-1003">Cell membrane</keyword>
<evidence type="ECO:0000256" key="5">
    <source>
        <dbReference type="ARBA" id="ARBA00023136"/>
    </source>
</evidence>
<comment type="subcellular location">
    <subcellularLocation>
        <location evidence="1">Cell membrane</location>
        <topology evidence="1">Multi-pass membrane protein</topology>
    </subcellularLocation>
</comment>
<evidence type="ECO:0000256" key="7">
    <source>
        <dbReference type="SAM" id="Phobius"/>
    </source>
</evidence>
<keyword evidence="10" id="KW-1185">Reference proteome</keyword>
<comment type="similarity">
    <text evidence="6">Belongs to the ABC-4 integral membrane protein family.</text>
</comment>
<feature type="transmembrane region" description="Helical" evidence="7">
    <location>
        <begin position="99"/>
        <end position="123"/>
    </location>
</feature>
<dbReference type="RefSeq" id="WP_203699863.1">
    <property type="nucleotide sequence ID" value="NZ_BAAALU010000017.1"/>
</dbReference>
<evidence type="ECO:0000259" key="8">
    <source>
        <dbReference type="Pfam" id="PF02687"/>
    </source>
</evidence>
<evidence type="ECO:0000256" key="3">
    <source>
        <dbReference type="ARBA" id="ARBA00022692"/>
    </source>
</evidence>
<feature type="domain" description="ABC3 transporter permease C-terminal" evidence="8">
    <location>
        <begin position="328"/>
        <end position="442"/>
    </location>
</feature>
<evidence type="ECO:0000256" key="6">
    <source>
        <dbReference type="ARBA" id="ARBA00038076"/>
    </source>
</evidence>
<feature type="domain" description="ABC3 transporter permease C-terminal" evidence="8">
    <location>
        <begin position="61"/>
        <end position="172"/>
    </location>
</feature>
<dbReference type="PANTHER" id="PTHR30572">
    <property type="entry name" value="MEMBRANE COMPONENT OF TRANSPORTER-RELATED"/>
    <property type="match status" value="1"/>
</dbReference>
<gene>
    <name evidence="9" type="ORF">Air01nite_02500</name>
</gene>
<dbReference type="Pfam" id="PF02687">
    <property type="entry name" value="FtsX"/>
    <property type="match status" value="2"/>
</dbReference>
<dbReference type="EMBL" id="BONC01000001">
    <property type="protein sequence ID" value="GIF54155.1"/>
    <property type="molecule type" value="Genomic_DNA"/>
</dbReference>
<dbReference type="Proteomes" id="UP000624325">
    <property type="component" value="Unassembled WGS sequence"/>
</dbReference>
<dbReference type="InterPro" id="IPR003838">
    <property type="entry name" value="ABC3_permease_C"/>
</dbReference>
<feature type="transmembrane region" description="Helical" evidence="7">
    <location>
        <begin position="327"/>
        <end position="351"/>
    </location>
</feature>
<feature type="transmembrane region" description="Helical" evidence="7">
    <location>
        <begin position="413"/>
        <end position="432"/>
    </location>
</feature>